<name>A0A2C9VGK6_MANES</name>
<gene>
    <name evidence="2" type="ORF">MANES_08G074400</name>
</gene>
<sequence length="49" mass="6004">MYYVYLLLYCFCDFIFTNYILDSIKYRMRFEVFVGSLIQCILFAKHIEG</sequence>
<dbReference type="AlphaFoldDB" id="A0A2C9VGK6"/>
<dbReference type="EMBL" id="CM004394">
    <property type="protein sequence ID" value="OAY43488.1"/>
    <property type="molecule type" value="Genomic_DNA"/>
</dbReference>
<evidence type="ECO:0000313" key="2">
    <source>
        <dbReference type="EMBL" id="OAY43488.1"/>
    </source>
</evidence>
<reference evidence="2" key="1">
    <citation type="submission" date="2016-02" db="EMBL/GenBank/DDBJ databases">
        <title>WGS assembly of Manihot esculenta.</title>
        <authorList>
            <person name="Bredeson J.V."/>
            <person name="Prochnik S.E."/>
            <person name="Lyons J.B."/>
            <person name="Schmutz J."/>
            <person name="Grimwood J."/>
            <person name="Vrebalov J."/>
            <person name="Bart R.S."/>
            <person name="Amuge T."/>
            <person name="Ferguson M.E."/>
            <person name="Green R."/>
            <person name="Putnam N."/>
            <person name="Stites J."/>
            <person name="Rounsley S."/>
            <person name="Rokhsar D.S."/>
        </authorList>
    </citation>
    <scope>NUCLEOTIDE SEQUENCE [LARGE SCALE GENOMIC DNA]</scope>
    <source>
        <tissue evidence="2">Leaf</tissue>
    </source>
</reference>
<keyword evidence="1" id="KW-0472">Membrane</keyword>
<organism evidence="2">
    <name type="scientific">Manihot esculenta</name>
    <name type="common">Cassava</name>
    <name type="synonym">Jatropha manihot</name>
    <dbReference type="NCBI Taxonomy" id="3983"/>
    <lineage>
        <taxon>Eukaryota</taxon>
        <taxon>Viridiplantae</taxon>
        <taxon>Streptophyta</taxon>
        <taxon>Embryophyta</taxon>
        <taxon>Tracheophyta</taxon>
        <taxon>Spermatophyta</taxon>
        <taxon>Magnoliopsida</taxon>
        <taxon>eudicotyledons</taxon>
        <taxon>Gunneridae</taxon>
        <taxon>Pentapetalae</taxon>
        <taxon>rosids</taxon>
        <taxon>fabids</taxon>
        <taxon>Malpighiales</taxon>
        <taxon>Euphorbiaceae</taxon>
        <taxon>Crotonoideae</taxon>
        <taxon>Manihoteae</taxon>
        <taxon>Manihot</taxon>
    </lineage>
</organism>
<protein>
    <submittedName>
        <fullName evidence="2">Uncharacterized protein</fullName>
    </submittedName>
</protein>
<keyword evidence="1" id="KW-0812">Transmembrane</keyword>
<evidence type="ECO:0000256" key="1">
    <source>
        <dbReference type="SAM" id="Phobius"/>
    </source>
</evidence>
<accession>A0A2C9VGK6</accession>
<keyword evidence="1" id="KW-1133">Transmembrane helix</keyword>
<feature type="transmembrane region" description="Helical" evidence="1">
    <location>
        <begin position="6"/>
        <end position="21"/>
    </location>
</feature>
<proteinExistence type="predicted"/>